<feature type="coiled-coil region" evidence="1">
    <location>
        <begin position="55"/>
        <end position="82"/>
    </location>
</feature>
<organism evidence="3 4">
    <name type="scientific">Amylocarpus encephaloides</name>
    <dbReference type="NCBI Taxonomy" id="45428"/>
    <lineage>
        <taxon>Eukaryota</taxon>
        <taxon>Fungi</taxon>
        <taxon>Dikarya</taxon>
        <taxon>Ascomycota</taxon>
        <taxon>Pezizomycotina</taxon>
        <taxon>Leotiomycetes</taxon>
        <taxon>Helotiales</taxon>
        <taxon>Helotiales incertae sedis</taxon>
        <taxon>Amylocarpus</taxon>
    </lineage>
</organism>
<evidence type="ECO:0000313" key="4">
    <source>
        <dbReference type="Proteomes" id="UP000824998"/>
    </source>
</evidence>
<evidence type="ECO:0000256" key="1">
    <source>
        <dbReference type="SAM" id="Coils"/>
    </source>
</evidence>
<keyword evidence="4" id="KW-1185">Reference proteome</keyword>
<name>A0A9P7YIH3_9HELO</name>
<dbReference type="AlphaFoldDB" id="A0A9P7YIH3"/>
<dbReference type="Proteomes" id="UP000824998">
    <property type="component" value="Unassembled WGS sequence"/>
</dbReference>
<protein>
    <submittedName>
        <fullName evidence="3">Uncharacterized protein</fullName>
    </submittedName>
</protein>
<evidence type="ECO:0000256" key="2">
    <source>
        <dbReference type="SAM" id="Phobius"/>
    </source>
</evidence>
<proteinExistence type="predicted"/>
<dbReference type="EMBL" id="MU251468">
    <property type="protein sequence ID" value="KAG9234279.1"/>
    <property type="molecule type" value="Genomic_DNA"/>
</dbReference>
<dbReference type="OrthoDB" id="5428081at2759"/>
<evidence type="ECO:0000313" key="3">
    <source>
        <dbReference type="EMBL" id="KAG9234279.1"/>
    </source>
</evidence>
<sequence length="101" mass="11215">MSALAQRLKIRRIVLTGAIASITVVGTWYGAGLKIQKDAQQASEQRAGATPAARIAFLEDQKRELMAQRYGLERKLRQIEMRAAGATREESMAGQERKRGE</sequence>
<gene>
    <name evidence="3" type="ORF">BJ875DRAFT_18105</name>
</gene>
<keyword evidence="2" id="KW-0812">Transmembrane</keyword>
<keyword evidence="1" id="KW-0175">Coiled coil</keyword>
<keyword evidence="2" id="KW-0472">Membrane</keyword>
<reference evidence="3" key="1">
    <citation type="journal article" date="2021" name="IMA Fungus">
        <title>Genomic characterization of three marine fungi, including Emericellopsis atlantica sp. nov. with signatures of a generalist lifestyle and marine biomass degradation.</title>
        <authorList>
            <person name="Hagestad O.C."/>
            <person name="Hou L."/>
            <person name="Andersen J.H."/>
            <person name="Hansen E.H."/>
            <person name="Altermark B."/>
            <person name="Li C."/>
            <person name="Kuhnert E."/>
            <person name="Cox R.J."/>
            <person name="Crous P.W."/>
            <person name="Spatafora J.W."/>
            <person name="Lail K."/>
            <person name="Amirebrahimi M."/>
            <person name="Lipzen A."/>
            <person name="Pangilinan J."/>
            <person name="Andreopoulos W."/>
            <person name="Hayes R.D."/>
            <person name="Ng V."/>
            <person name="Grigoriev I.V."/>
            <person name="Jackson S.A."/>
            <person name="Sutton T.D.S."/>
            <person name="Dobson A.D.W."/>
            <person name="Rama T."/>
        </authorList>
    </citation>
    <scope>NUCLEOTIDE SEQUENCE</scope>
    <source>
        <strain evidence="3">TRa018bII</strain>
    </source>
</reference>
<feature type="transmembrane region" description="Helical" evidence="2">
    <location>
        <begin position="12"/>
        <end position="31"/>
    </location>
</feature>
<comment type="caution">
    <text evidence="3">The sequence shown here is derived from an EMBL/GenBank/DDBJ whole genome shotgun (WGS) entry which is preliminary data.</text>
</comment>
<accession>A0A9P7YIH3</accession>
<keyword evidence="2" id="KW-1133">Transmembrane helix</keyword>